<keyword evidence="1" id="KW-1133">Transmembrane helix</keyword>
<dbReference type="InterPro" id="IPR046548">
    <property type="entry name" value="DUF6804"/>
</dbReference>
<sequence>MINTTNAIKVILTFLLLLCLLNMPYSFYQLVRFTAMVGFAYLGYAANEKNKKNELFIYIALALLFQPFFKIALGRTVWNIVDVIVSIGLVISVIKDSKIRLKR</sequence>
<dbReference type="AlphaFoldDB" id="A0A1H4GAY3"/>
<keyword evidence="3" id="KW-1185">Reference proteome</keyword>
<dbReference type="Pfam" id="PF20619">
    <property type="entry name" value="DUF6804"/>
    <property type="match status" value="1"/>
</dbReference>
<protein>
    <recommendedName>
        <fullName evidence="4">SPW repeat-containing protein</fullName>
    </recommendedName>
</protein>
<feature type="transmembrane region" description="Helical" evidence="1">
    <location>
        <begin position="77"/>
        <end position="94"/>
    </location>
</feature>
<feature type="transmembrane region" description="Helical" evidence="1">
    <location>
        <begin position="7"/>
        <end position="24"/>
    </location>
</feature>
<evidence type="ECO:0000313" key="3">
    <source>
        <dbReference type="Proteomes" id="UP000198951"/>
    </source>
</evidence>
<accession>A0A1H4GAY3</accession>
<dbReference type="OrthoDB" id="1082986at2"/>
<reference evidence="3" key="1">
    <citation type="submission" date="2016-10" db="EMBL/GenBank/DDBJ databases">
        <authorList>
            <person name="Varghese N."/>
            <person name="Submissions S."/>
        </authorList>
    </citation>
    <scope>NUCLEOTIDE SEQUENCE [LARGE SCALE GENOMIC DNA]</scope>
    <source>
        <strain evidence="3">DSM 22376</strain>
    </source>
</reference>
<organism evidence="2 3">
    <name type="scientific">Flavobacterium gillisiae</name>
    <dbReference type="NCBI Taxonomy" id="150146"/>
    <lineage>
        <taxon>Bacteria</taxon>
        <taxon>Pseudomonadati</taxon>
        <taxon>Bacteroidota</taxon>
        <taxon>Flavobacteriia</taxon>
        <taxon>Flavobacteriales</taxon>
        <taxon>Flavobacteriaceae</taxon>
        <taxon>Flavobacterium</taxon>
    </lineage>
</organism>
<dbReference type="STRING" id="150146.SAMN05443667_11910"/>
<dbReference type="EMBL" id="FNRD01000019">
    <property type="protein sequence ID" value="SEB06421.1"/>
    <property type="molecule type" value="Genomic_DNA"/>
</dbReference>
<evidence type="ECO:0000256" key="1">
    <source>
        <dbReference type="SAM" id="Phobius"/>
    </source>
</evidence>
<evidence type="ECO:0008006" key="4">
    <source>
        <dbReference type="Google" id="ProtNLM"/>
    </source>
</evidence>
<proteinExistence type="predicted"/>
<gene>
    <name evidence="2" type="ORF">SAMN05443667_11910</name>
</gene>
<evidence type="ECO:0000313" key="2">
    <source>
        <dbReference type="EMBL" id="SEB06421.1"/>
    </source>
</evidence>
<keyword evidence="1" id="KW-0812">Transmembrane</keyword>
<dbReference type="Proteomes" id="UP000198951">
    <property type="component" value="Unassembled WGS sequence"/>
</dbReference>
<keyword evidence="1" id="KW-0472">Membrane</keyword>
<name>A0A1H4GAY3_9FLAO</name>
<dbReference type="RefSeq" id="WP_091093846.1">
    <property type="nucleotide sequence ID" value="NZ_FNRD01000019.1"/>
</dbReference>